<dbReference type="KEGG" id="rsi:Runsl_2494"/>
<feature type="compositionally biased region" description="Acidic residues" evidence="1">
    <location>
        <begin position="46"/>
        <end position="67"/>
    </location>
</feature>
<organism evidence="2 3">
    <name type="scientific">Runella slithyformis (strain ATCC 29530 / DSM 19594 / LMG 11500 / NCIMB 11436 / LSU 4)</name>
    <dbReference type="NCBI Taxonomy" id="761193"/>
    <lineage>
        <taxon>Bacteria</taxon>
        <taxon>Pseudomonadati</taxon>
        <taxon>Bacteroidota</taxon>
        <taxon>Cytophagia</taxon>
        <taxon>Cytophagales</taxon>
        <taxon>Spirosomataceae</taxon>
        <taxon>Runella</taxon>
    </lineage>
</organism>
<evidence type="ECO:0000256" key="1">
    <source>
        <dbReference type="SAM" id="MobiDB-lite"/>
    </source>
</evidence>
<dbReference type="EMBL" id="CP002859">
    <property type="protein sequence ID" value="AEI48898.1"/>
    <property type="molecule type" value="Genomic_DNA"/>
</dbReference>
<name>A0A7U4E654_RUNSL</name>
<evidence type="ECO:0000313" key="2">
    <source>
        <dbReference type="EMBL" id="AEI48898.1"/>
    </source>
</evidence>
<sequence length="108" mass="11831">MNYAKVLLLILFSSLIGLTAIVKPGFAEVKKQLSIEKGADSSGPDSESDCPLDEETNEEDTEGGDEFEPLTCPVFILPILKTSPVNFAYYRLIPDHFTSICLPPPKRG</sequence>
<protein>
    <submittedName>
        <fullName evidence="2">Uncharacterized protein</fullName>
    </submittedName>
</protein>
<accession>A0A7U4E654</accession>
<gene>
    <name evidence="2" type="ordered locus">Runsl_2494</name>
</gene>
<evidence type="ECO:0000313" key="3">
    <source>
        <dbReference type="Proteomes" id="UP000000493"/>
    </source>
</evidence>
<keyword evidence="3" id="KW-1185">Reference proteome</keyword>
<dbReference type="AlphaFoldDB" id="A0A7U4E654"/>
<reference evidence="3" key="1">
    <citation type="submission" date="2011-06" db="EMBL/GenBank/DDBJ databases">
        <title>The complete genome of chromosome of Runella slithyformis DSM 19594.</title>
        <authorList>
            <consortium name="US DOE Joint Genome Institute (JGI-PGF)"/>
            <person name="Lucas S."/>
            <person name="Han J."/>
            <person name="Lapidus A."/>
            <person name="Bruce D."/>
            <person name="Goodwin L."/>
            <person name="Pitluck S."/>
            <person name="Peters L."/>
            <person name="Kyrpides N."/>
            <person name="Mavromatis K."/>
            <person name="Ivanova N."/>
            <person name="Ovchinnikova G."/>
            <person name="Zhang X."/>
            <person name="Misra M."/>
            <person name="Detter J.C."/>
            <person name="Tapia R."/>
            <person name="Han C."/>
            <person name="Land M."/>
            <person name="Hauser L."/>
            <person name="Markowitz V."/>
            <person name="Cheng J.-F."/>
            <person name="Hugenholtz P."/>
            <person name="Woyke T."/>
            <person name="Wu D."/>
            <person name="Tindall B."/>
            <person name="Faehrich R."/>
            <person name="Brambilla E."/>
            <person name="Klenk H.-P."/>
            <person name="Eisen J.A."/>
        </authorList>
    </citation>
    <scope>NUCLEOTIDE SEQUENCE [LARGE SCALE GENOMIC DNA]</scope>
    <source>
        <strain evidence="3">ATCC 29530 / DSM 19594 / LMG 11500 / NCIMB 11436 / LSU 4</strain>
    </source>
</reference>
<reference evidence="2 3" key="2">
    <citation type="journal article" date="2012" name="Stand. Genomic Sci.">
        <title>Complete genome sequence of the aquatic bacterium Runella slithyformis type strain (LSU 4(T)).</title>
        <authorList>
            <person name="Copeland A."/>
            <person name="Zhang X."/>
            <person name="Misra M."/>
            <person name="Lapidus A."/>
            <person name="Nolan M."/>
            <person name="Lucas S."/>
            <person name="Deshpande S."/>
            <person name="Cheng J.F."/>
            <person name="Tapia R."/>
            <person name="Goodwin L.A."/>
            <person name="Pitluck S."/>
            <person name="Liolios K."/>
            <person name="Pagani I."/>
            <person name="Ivanova N."/>
            <person name="Mikhailova N."/>
            <person name="Pati A."/>
            <person name="Chen A."/>
            <person name="Palaniappan K."/>
            <person name="Land M."/>
            <person name="Hauser L."/>
            <person name="Pan C."/>
            <person name="Jeffries C.D."/>
            <person name="Detter J.C."/>
            <person name="Brambilla E.M."/>
            <person name="Rohde M."/>
            <person name="Djao O.D."/>
            <person name="Goker M."/>
            <person name="Sikorski J."/>
            <person name="Tindall B.J."/>
            <person name="Woyke T."/>
            <person name="Bristow J."/>
            <person name="Eisen J.A."/>
            <person name="Markowitz V."/>
            <person name="Hugenholtz P."/>
            <person name="Kyrpides N.C."/>
            <person name="Klenk H.P."/>
            <person name="Mavromatis K."/>
        </authorList>
    </citation>
    <scope>NUCLEOTIDE SEQUENCE [LARGE SCALE GENOMIC DNA]</scope>
    <source>
        <strain evidence="3">ATCC 29530 / DSM 19594 / LMG 11500 / NCIMB 11436 / LSU 4</strain>
    </source>
</reference>
<dbReference type="Proteomes" id="UP000000493">
    <property type="component" value="Chromosome"/>
</dbReference>
<feature type="region of interest" description="Disordered" evidence="1">
    <location>
        <begin position="36"/>
        <end position="67"/>
    </location>
</feature>
<proteinExistence type="predicted"/>
<dbReference type="RefSeq" id="WP_013928209.1">
    <property type="nucleotide sequence ID" value="NC_015703.1"/>
</dbReference>